<accession>A0AAV7X167</accession>
<dbReference type="EMBL" id="JANPWB010000001">
    <property type="protein sequence ID" value="KAJ1218687.1"/>
    <property type="molecule type" value="Genomic_DNA"/>
</dbReference>
<evidence type="ECO:0000313" key="2">
    <source>
        <dbReference type="Proteomes" id="UP001066276"/>
    </source>
</evidence>
<organism evidence="1 2">
    <name type="scientific">Pleurodeles waltl</name>
    <name type="common">Iberian ribbed newt</name>
    <dbReference type="NCBI Taxonomy" id="8319"/>
    <lineage>
        <taxon>Eukaryota</taxon>
        <taxon>Metazoa</taxon>
        <taxon>Chordata</taxon>
        <taxon>Craniata</taxon>
        <taxon>Vertebrata</taxon>
        <taxon>Euteleostomi</taxon>
        <taxon>Amphibia</taxon>
        <taxon>Batrachia</taxon>
        <taxon>Caudata</taxon>
        <taxon>Salamandroidea</taxon>
        <taxon>Salamandridae</taxon>
        <taxon>Pleurodelinae</taxon>
        <taxon>Pleurodeles</taxon>
    </lineage>
</organism>
<keyword evidence="2" id="KW-1185">Reference proteome</keyword>
<comment type="caution">
    <text evidence="1">The sequence shown here is derived from an EMBL/GenBank/DDBJ whole genome shotgun (WGS) entry which is preliminary data.</text>
</comment>
<gene>
    <name evidence="1" type="ORF">NDU88_006264</name>
</gene>
<reference evidence="1" key="1">
    <citation type="journal article" date="2022" name="bioRxiv">
        <title>Sequencing and chromosome-scale assembly of the giantPleurodeles waltlgenome.</title>
        <authorList>
            <person name="Brown T."/>
            <person name="Elewa A."/>
            <person name="Iarovenko S."/>
            <person name="Subramanian E."/>
            <person name="Araus A.J."/>
            <person name="Petzold A."/>
            <person name="Susuki M."/>
            <person name="Suzuki K.-i.T."/>
            <person name="Hayashi T."/>
            <person name="Toyoda A."/>
            <person name="Oliveira C."/>
            <person name="Osipova E."/>
            <person name="Leigh N.D."/>
            <person name="Simon A."/>
            <person name="Yun M.H."/>
        </authorList>
    </citation>
    <scope>NUCLEOTIDE SEQUENCE</scope>
    <source>
        <strain evidence="1">20211129_DDA</strain>
        <tissue evidence="1">Liver</tissue>
    </source>
</reference>
<dbReference type="Proteomes" id="UP001066276">
    <property type="component" value="Chromosome 1_1"/>
</dbReference>
<evidence type="ECO:0000313" key="1">
    <source>
        <dbReference type="EMBL" id="KAJ1218687.1"/>
    </source>
</evidence>
<dbReference type="AlphaFoldDB" id="A0AAV7X167"/>
<protein>
    <submittedName>
        <fullName evidence="1">Uncharacterized protein</fullName>
    </submittedName>
</protein>
<name>A0AAV7X167_PLEWA</name>
<sequence length="170" mass="19711">MGVTSPHTHLPMETNRTEGDLDAKRALPLLTRGPLDGQRVSTDLGFRPAGHSQVEWNGLDEDLRFCQDRLLDVVGPLTKIFDMTEEAYVYNKRVDVEELQQWIQRAHTLTAMRSLDADCCAMTIQMLQDLLRNDSQSYYTRKRQNVKMKMHIPQTQALHRMDIPQTRQMQ</sequence>
<proteinExistence type="predicted"/>